<dbReference type="PANTHER" id="PTHR34219:SF4">
    <property type="entry name" value="PEPSY DOMAIN-CONTAINING PROTEIN"/>
    <property type="match status" value="1"/>
</dbReference>
<keyword evidence="1" id="KW-0812">Transmembrane</keyword>
<feature type="transmembrane region" description="Helical" evidence="1">
    <location>
        <begin position="339"/>
        <end position="361"/>
    </location>
</feature>
<organism evidence="2 3">
    <name type="scientific">Neoroseomonas lacus</name>
    <dbReference type="NCBI Taxonomy" id="287609"/>
    <lineage>
        <taxon>Bacteria</taxon>
        <taxon>Pseudomonadati</taxon>
        <taxon>Pseudomonadota</taxon>
        <taxon>Alphaproteobacteria</taxon>
        <taxon>Acetobacterales</taxon>
        <taxon>Acetobacteraceae</taxon>
        <taxon>Neoroseomonas</taxon>
    </lineage>
</organism>
<feature type="transmembrane region" description="Helical" evidence="1">
    <location>
        <begin position="440"/>
        <end position="462"/>
    </location>
</feature>
<comment type="caution">
    <text evidence="2">The sequence shown here is derived from an EMBL/GenBank/DDBJ whole genome shotgun (WGS) entry which is preliminary data.</text>
</comment>
<feature type="transmembrane region" description="Helical" evidence="1">
    <location>
        <begin position="139"/>
        <end position="160"/>
    </location>
</feature>
<evidence type="ECO:0000313" key="3">
    <source>
        <dbReference type="Proteomes" id="UP000661507"/>
    </source>
</evidence>
<keyword evidence="3" id="KW-1185">Reference proteome</keyword>
<dbReference type="Pfam" id="PF03929">
    <property type="entry name" value="PepSY_TM"/>
    <property type="match status" value="1"/>
</dbReference>
<keyword evidence="1" id="KW-0472">Membrane</keyword>
<dbReference type="Proteomes" id="UP000661507">
    <property type="component" value="Unassembled WGS sequence"/>
</dbReference>
<feature type="transmembrane region" description="Helical" evidence="1">
    <location>
        <begin position="12"/>
        <end position="36"/>
    </location>
</feature>
<dbReference type="PANTHER" id="PTHR34219">
    <property type="entry name" value="IRON-REGULATED INNER MEMBRANE PROTEIN-RELATED"/>
    <property type="match status" value="1"/>
</dbReference>
<sequence>MKAGFRQSMAWLHTWSGLVVGWLLFAIFLTGTVSYFRPEISLWMRPELQQAAPGTRATEVVIAEMQRRAPAAPSWIILMPSERNPVASAFWRDPTATPRGFRQAQLDPRTGGDLAARATAGGDFFYAFHFQLFGLPIPIARWIVSFCAMVMLVSIVSGIVTHRRIFADFFTFRPRKGQRSWLDGHAALATLALPYHLMITYTGLVTLIALTMPWPILTNFEGNRAAYTAAVFGIDEAVPRAGVATPLTPVTPLVAEAKARWHGGEIGRVLVTNPGDSTATITFQQQDSDRVSVSRRTIIFNGTTGAVIATREPDGPADATRGVMYGLHVGRFGGGVMRALFFLSALMGSAMVATGTILWAVKRRQKSGAGAGTRLVEILNVGAIAGLPAAMAIYLLANRLLPVEMAGRITWEVYCFFIAWAVLLLHPLFRSHRRAWQEQLWLGAVLQVAVPVVNVVATPGSALAATLPAWRWDIAGIDLACLAFAVLLGGCACMVGREAAAPRQRRGAVQSAAAE</sequence>
<gene>
    <name evidence="2" type="ORF">GCM10011320_51800</name>
</gene>
<accession>A0A917NXF5</accession>
<feature type="transmembrane region" description="Helical" evidence="1">
    <location>
        <begin position="409"/>
        <end position="428"/>
    </location>
</feature>
<feature type="transmembrane region" description="Helical" evidence="1">
    <location>
        <begin position="474"/>
        <end position="496"/>
    </location>
</feature>
<proteinExistence type="predicted"/>
<evidence type="ECO:0000313" key="2">
    <source>
        <dbReference type="EMBL" id="GGJ37845.1"/>
    </source>
</evidence>
<feature type="transmembrane region" description="Helical" evidence="1">
    <location>
        <begin position="373"/>
        <end position="397"/>
    </location>
</feature>
<dbReference type="RefSeq" id="WP_188972282.1">
    <property type="nucleotide sequence ID" value="NZ_BMKW01000015.1"/>
</dbReference>
<protein>
    <submittedName>
        <fullName evidence="2">Membrane protein</fullName>
    </submittedName>
</protein>
<dbReference type="AlphaFoldDB" id="A0A917NXF5"/>
<dbReference type="EMBL" id="BMKW01000015">
    <property type="protein sequence ID" value="GGJ37845.1"/>
    <property type="molecule type" value="Genomic_DNA"/>
</dbReference>
<reference evidence="2" key="1">
    <citation type="journal article" date="2014" name="Int. J. Syst. Evol. Microbiol.">
        <title>Complete genome sequence of Corynebacterium casei LMG S-19264T (=DSM 44701T), isolated from a smear-ripened cheese.</title>
        <authorList>
            <consortium name="US DOE Joint Genome Institute (JGI-PGF)"/>
            <person name="Walter F."/>
            <person name="Albersmeier A."/>
            <person name="Kalinowski J."/>
            <person name="Ruckert C."/>
        </authorList>
    </citation>
    <scope>NUCLEOTIDE SEQUENCE</scope>
    <source>
        <strain evidence="2">CGMCC 1.3617</strain>
    </source>
</reference>
<reference evidence="2" key="2">
    <citation type="submission" date="2020-09" db="EMBL/GenBank/DDBJ databases">
        <authorList>
            <person name="Sun Q."/>
            <person name="Zhou Y."/>
        </authorList>
    </citation>
    <scope>NUCLEOTIDE SEQUENCE</scope>
    <source>
        <strain evidence="2">CGMCC 1.3617</strain>
    </source>
</reference>
<dbReference type="InterPro" id="IPR005625">
    <property type="entry name" value="PepSY-ass_TM"/>
</dbReference>
<feature type="transmembrane region" description="Helical" evidence="1">
    <location>
        <begin position="181"/>
        <end position="210"/>
    </location>
</feature>
<keyword evidence="1" id="KW-1133">Transmembrane helix</keyword>
<name>A0A917NXF5_9PROT</name>
<evidence type="ECO:0000256" key="1">
    <source>
        <dbReference type="SAM" id="Phobius"/>
    </source>
</evidence>